<evidence type="ECO:0000256" key="5">
    <source>
        <dbReference type="PROSITE-ProRule" id="PRU00169"/>
    </source>
</evidence>
<dbReference type="InterPro" id="IPR039420">
    <property type="entry name" value="WalR-like"/>
</dbReference>
<proteinExistence type="predicted"/>
<dbReference type="SUPFAM" id="SSF52172">
    <property type="entry name" value="CheY-like"/>
    <property type="match status" value="1"/>
</dbReference>
<dbReference type="PROSITE" id="PS50110">
    <property type="entry name" value="RESPONSE_REGULATORY"/>
    <property type="match status" value="1"/>
</dbReference>
<dbReference type="CDD" id="cd06170">
    <property type="entry name" value="LuxR_C_like"/>
    <property type="match status" value="1"/>
</dbReference>
<keyword evidence="9" id="KW-1185">Reference proteome</keyword>
<dbReference type="Gene3D" id="3.40.50.2300">
    <property type="match status" value="1"/>
</dbReference>
<dbReference type="Pfam" id="PF00072">
    <property type="entry name" value="Response_reg"/>
    <property type="match status" value="1"/>
</dbReference>
<dbReference type="InterPro" id="IPR001789">
    <property type="entry name" value="Sig_transdc_resp-reg_receiver"/>
</dbReference>
<dbReference type="PROSITE" id="PS50043">
    <property type="entry name" value="HTH_LUXR_2"/>
    <property type="match status" value="1"/>
</dbReference>
<dbReference type="SUPFAM" id="SSF46894">
    <property type="entry name" value="C-terminal effector domain of the bipartite response regulators"/>
    <property type="match status" value="1"/>
</dbReference>
<dbReference type="PRINTS" id="PR00038">
    <property type="entry name" value="HTHLUXR"/>
</dbReference>
<evidence type="ECO:0000256" key="3">
    <source>
        <dbReference type="ARBA" id="ARBA00023125"/>
    </source>
</evidence>
<comment type="caution">
    <text evidence="8">The sequence shown here is derived from an EMBL/GenBank/DDBJ whole genome shotgun (WGS) entry which is preliminary data.</text>
</comment>
<feature type="domain" description="HTH luxR-type" evidence="6">
    <location>
        <begin position="149"/>
        <end position="214"/>
    </location>
</feature>
<dbReference type="InterPro" id="IPR016032">
    <property type="entry name" value="Sig_transdc_resp-reg_C-effctor"/>
</dbReference>
<feature type="modified residue" description="4-aspartylphosphate" evidence="5">
    <location>
        <position position="59"/>
    </location>
</feature>
<evidence type="ECO:0000256" key="1">
    <source>
        <dbReference type="ARBA" id="ARBA00022553"/>
    </source>
</evidence>
<evidence type="ECO:0000259" key="6">
    <source>
        <dbReference type="PROSITE" id="PS50043"/>
    </source>
</evidence>
<keyword evidence="3" id="KW-0238">DNA-binding</keyword>
<feature type="domain" description="Response regulatory" evidence="7">
    <location>
        <begin position="8"/>
        <end position="124"/>
    </location>
</feature>
<dbReference type="RefSeq" id="WP_377162467.1">
    <property type="nucleotide sequence ID" value="NZ_JBHSMQ010000001.1"/>
</dbReference>
<dbReference type="InterPro" id="IPR058245">
    <property type="entry name" value="NreC/VraR/RcsB-like_REC"/>
</dbReference>
<dbReference type="PANTHER" id="PTHR43214">
    <property type="entry name" value="TWO-COMPONENT RESPONSE REGULATOR"/>
    <property type="match status" value="1"/>
</dbReference>
<dbReference type="SMART" id="SM00421">
    <property type="entry name" value="HTH_LUXR"/>
    <property type="match status" value="1"/>
</dbReference>
<dbReference type="Proteomes" id="UP001596052">
    <property type="component" value="Unassembled WGS sequence"/>
</dbReference>
<evidence type="ECO:0000313" key="9">
    <source>
        <dbReference type="Proteomes" id="UP001596052"/>
    </source>
</evidence>
<evidence type="ECO:0000259" key="7">
    <source>
        <dbReference type="PROSITE" id="PS50110"/>
    </source>
</evidence>
<reference evidence="9" key="1">
    <citation type="journal article" date="2019" name="Int. J. Syst. Evol. Microbiol.">
        <title>The Global Catalogue of Microorganisms (GCM) 10K type strain sequencing project: providing services to taxonomists for standard genome sequencing and annotation.</title>
        <authorList>
            <consortium name="The Broad Institute Genomics Platform"/>
            <consortium name="The Broad Institute Genome Sequencing Center for Infectious Disease"/>
            <person name="Wu L."/>
            <person name="Ma J."/>
        </authorList>
    </citation>
    <scope>NUCLEOTIDE SEQUENCE [LARGE SCALE GENOMIC DNA]</scope>
    <source>
        <strain evidence="9">CGMCC 4.1469</strain>
    </source>
</reference>
<organism evidence="8 9">
    <name type="scientific">Prosthecobacter fluviatilis</name>
    <dbReference type="NCBI Taxonomy" id="445931"/>
    <lineage>
        <taxon>Bacteria</taxon>
        <taxon>Pseudomonadati</taxon>
        <taxon>Verrucomicrobiota</taxon>
        <taxon>Verrucomicrobiia</taxon>
        <taxon>Verrucomicrobiales</taxon>
        <taxon>Verrucomicrobiaceae</taxon>
        <taxon>Prosthecobacter</taxon>
    </lineage>
</organism>
<evidence type="ECO:0000313" key="8">
    <source>
        <dbReference type="EMBL" id="MFC5453414.1"/>
    </source>
</evidence>
<keyword evidence="4" id="KW-0804">Transcription</keyword>
<protein>
    <submittedName>
        <fullName evidence="8">Response regulator</fullName>
    </submittedName>
</protein>
<accession>A0ABW0KIX3</accession>
<dbReference type="InterPro" id="IPR000792">
    <property type="entry name" value="Tscrpt_reg_LuxR_C"/>
</dbReference>
<evidence type="ECO:0000256" key="2">
    <source>
        <dbReference type="ARBA" id="ARBA00023015"/>
    </source>
</evidence>
<name>A0ABW0KIX3_9BACT</name>
<evidence type="ECO:0000256" key="4">
    <source>
        <dbReference type="ARBA" id="ARBA00023163"/>
    </source>
</evidence>
<keyword evidence="2" id="KW-0805">Transcription regulation</keyword>
<keyword evidence="1 5" id="KW-0597">Phosphoprotein</keyword>
<dbReference type="PANTHER" id="PTHR43214:SF24">
    <property type="entry name" value="TRANSCRIPTIONAL REGULATORY PROTEIN NARL-RELATED"/>
    <property type="match status" value="1"/>
</dbReference>
<dbReference type="EMBL" id="JBHSMQ010000001">
    <property type="protein sequence ID" value="MFC5453414.1"/>
    <property type="molecule type" value="Genomic_DNA"/>
</dbReference>
<gene>
    <name evidence="8" type="ORF">ACFQDI_00995</name>
</gene>
<dbReference type="InterPro" id="IPR011006">
    <property type="entry name" value="CheY-like_superfamily"/>
</dbReference>
<dbReference type="SMART" id="SM00448">
    <property type="entry name" value="REC"/>
    <property type="match status" value="1"/>
</dbReference>
<sequence length="221" mass="24035">MNTQPSIRVACVEDDPQFQALLRKILIPERGFELLAVFDNAEQAVASILDSRPDVVLLDMKLPGKTGIECLGMLESHMPATAFVMLTGDDTPQQVFAALKAGACGYVLKSVPTEHLLEAVRAAALGGGPLSPAISRMVISTFQTRAAAAQPRIPGITQRENELLGLFVKGLSAKEAAYEMGISYETVRDYLKTIYQKLKVRSRTEAVLKYVRNQQGPALAF</sequence>
<dbReference type="Pfam" id="PF00196">
    <property type="entry name" value="GerE"/>
    <property type="match status" value="1"/>
</dbReference>
<dbReference type="CDD" id="cd17535">
    <property type="entry name" value="REC_NarL-like"/>
    <property type="match status" value="1"/>
</dbReference>